<dbReference type="Gene3D" id="2.40.50.100">
    <property type="match status" value="1"/>
</dbReference>
<organism evidence="6 7">
    <name type="scientific">Acetitomaculum ruminis DSM 5522</name>
    <dbReference type="NCBI Taxonomy" id="1120918"/>
    <lineage>
        <taxon>Bacteria</taxon>
        <taxon>Bacillati</taxon>
        <taxon>Bacillota</taxon>
        <taxon>Clostridia</taxon>
        <taxon>Lachnospirales</taxon>
        <taxon>Lachnospiraceae</taxon>
        <taxon>Acetitomaculum</taxon>
    </lineage>
</organism>
<dbReference type="GO" id="GO:0030313">
    <property type="term" value="C:cell envelope"/>
    <property type="evidence" value="ECO:0007669"/>
    <property type="project" value="UniProtKB-SubCell"/>
</dbReference>
<feature type="domain" description="YknX-like beta-barrel" evidence="5">
    <location>
        <begin position="291"/>
        <end position="374"/>
    </location>
</feature>
<dbReference type="RefSeq" id="WP_092872009.1">
    <property type="nucleotide sequence ID" value="NZ_FOJY01000008.1"/>
</dbReference>
<evidence type="ECO:0000256" key="3">
    <source>
        <dbReference type="SAM" id="Coils"/>
    </source>
</evidence>
<dbReference type="PANTHER" id="PTHR32347:SF14">
    <property type="entry name" value="EFFLUX SYSTEM COMPONENT YKNX-RELATED"/>
    <property type="match status" value="1"/>
</dbReference>
<dbReference type="Proteomes" id="UP000198838">
    <property type="component" value="Unassembled WGS sequence"/>
</dbReference>
<dbReference type="Gene3D" id="2.40.30.170">
    <property type="match status" value="1"/>
</dbReference>
<dbReference type="InterPro" id="IPR050465">
    <property type="entry name" value="UPF0194_transport"/>
</dbReference>
<feature type="transmembrane region" description="Helical" evidence="4">
    <location>
        <begin position="12"/>
        <end position="32"/>
    </location>
</feature>
<comment type="subcellular location">
    <subcellularLocation>
        <location evidence="1">Cell envelope</location>
    </subcellularLocation>
</comment>
<proteinExistence type="predicted"/>
<keyword evidence="4" id="KW-0472">Membrane</keyword>
<dbReference type="STRING" id="1120918.SAMN05216249_10843"/>
<dbReference type="Gene3D" id="1.10.287.470">
    <property type="entry name" value="Helix hairpin bin"/>
    <property type="match status" value="1"/>
</dbReference>
<evidence type="ECO:0000259" key="5">
    <source>
        <dbReference type="Pfam" id="PF25990"/>
    </source>
</evidence>
<reference evidence="6 7" key="1">
    <citation type="submission" date="2016-10" db="EMBL/GenBank/DDBJ databases">
        <authorList>
            <person name="de Groot N.N."/>
        </authorList>
    </citation>
    <scope>NUCLEOTIDE SEQUENCE [LARGE SCALE GENOMIC DNA]</scope>
    <source>
        <strain evidence="6 7">DSM 5522</strain>
    </source>
</reference>
<dbReference type="OrthoDB" id="1653022at2"/>
<evidence type="ECO:0000256" key="2">
    <source>
        <dbReference type="ARBA" id="ARBA00023054"/>
    </source>
</evidence>
<keyword evidence="4" id="KW-0812">Transmembrane</keyword>
<sequence>MEKKKKSKKKFIVIGIIIVVLLLLFVALPRIMGFGNFSGPMGETTETQTFEKQDLSTSITASGTVESQNTVSVTTELTSKCTQLNVSLGDSVKKGDVLCVFDDTDIKSEISNLESQVSNSEKLAAKQNEIAQRQLNQAKSERETSLANQQNVINDLNAKISTANSTLETLRAQAATVGNDEKVQKELESQISELTKEIATLESSLAEANNQYSSLDSSTQKAIESAQDTVETNQYSNQTDSSITSQLSKLYSQLNSVTVTAEQDGIITSLNISKGGVANGTLMTISDDKNLQISISLSESDVIKVEKGMTASISSDAIHDDSITGTVSRVINFTSKSSSSSSLTGESSDSGYSADISVNGETKLLLGMNAKVEIVVNEVGERCAVAYDAVAEDENGQKYVYKVEQGKDNTFKAKKVEVTTGESNDYYVEISSDSLSEGDLIVSYPEKVQDGQEIFVEDMASVFKAEFKPNGPTFSKEINKL</sequence>
<evidence type="ECO:0000313" key="7">
    <source>
        <dbReference type="Proteomes" id="UP000198838"/>
    </source>
</evidence>
<gene>
    <name evidence="6" type="ORF">SAMN05216249_10843</name>
</gene>
<dbReference type="PANTHER" id="PTHR32347">
    <property type="entry name" value="EFFLUX SYSTEM COMPONENT YKNX-RELATED"/>
    <property type="match status" value="1"/>
</dbReference>
<evidence type="ECO:0000313" key="6">
    <source>
        <dbReference type="EMBL" id="SFB06367.1"/>
    </source>
</evidence>
<dbReference type="Pfam" id="PF25990">
    <property type="entry name" value="Beta-barrel_YknX"/>
    <property type="match status" value="1"/>
</dbReference>
<dbReference type="SUPFAM" id="SSF111369">
    <property type="entry name" value="HlyD-like secretion proteins"/>
    <property type="match status" value="1"/>
</dbReference>
<dbReference type="InterPro" id="IPR058636">
    <property type="entry name" value="Beta-barrel_YknX"/>
</dbReference>
<evidence type="ECO:0000256" key="1">
    <source>
        <dbReference type="ARBA" id="ARBA00004196"/>
    </source>
</evidence>
<evidence type="ECO:0000256" key="4">
    <source>
        <dbReference type="SAM" id="Phobius"/>
    </source>
</evidence>
<dbReference type="Gene3D" id="2.40.420.20">
    <property type="match status" value="1"/>
</dbReference>
<keyword evidence="2 3" id="KW-0175">Coiled coil</keyword>
<dbReference type="EMBL" id="FOJY01000008">
    <property type="protein sequence ID" value="SFB06367.1"/>
    <property type="molecule type" value="Genomic_DNA"/>
</dbReference>
<dbReference type="AlphaFoldDB" id="A0A1I0Y0F0"/>
<keyword evidence="4" id="KW-1133">Transmembrane helix</keyword>
<accession>A0A1I0Y0F0</accession>
<keyword evidence="7" id="KW-1185">Reference proteome</keyword>
<protein>
    <submittedName>
        <fullName evidence="6">HlyD family secretion protein</fullName>
    </submittedName>
</protein>
<name>A0A1I0Y0F0_9FIRM</name>
<feature type="coiled-coil region" evidence="3">
    <location>
        <begin position="121"/>
        <end position="218"/>
    </location>
</feature>